<reference evidence="13 14" key="1">
    <citation type="journal article" date="2013" name="Stand. Genomic Sci.">
        <title>Genomic Encyclopedia of Type Strains, Phase I: The one thousand microbial genomes (KMG-I) project.</title>
        <authorList>
            <person name="Kyrpides N.C."/>
            <person name="Woyke T."/>
            <person name="Eisen J.A."/>
            <person name="Garrity G."/>
            <person name="Lilburn T.G."/>
            <person name="Beck B.J."/>
            <person name="Whitman W.B."/>
            <person name="Hugenholtz P."/>
            <person name="Klenk H.P."/>
        </authorList>
    </citation>
    <scope>NUCLEOTIDE SEQUENCE [LARGE SCALE GENOMIC DNA]</scope>
    <source>
        <strain evidence="13 14">DSM 13484</strain>
    </source>
</reference>
<dbReference type="SUPFAM" id="SSF49464">
    <property type="entry name" value="Carboxypeptidase regulatory domain-like"/>
    <property type="match status" value="1"/>
</dbReference>
<organism evidence="13 14">
    <name type="scientific">Chitinophaga japonensis</name>
    <name type="common">Flexibacter japonensis</name>
    <dbReference type="NCBI Taxonomy" id="104662"/>
    <lineage>
        <taxon>Bacteria</taxon>
        <taxon>Pseudomonadati</taxon>
        <taxon>Bacteroidota</taxon>
        <taxon>Chitinophagia</taxon>
        <taxon>Chitinophagales</taxon>
        <taxon>Chitinophagaceae</taxon>
        <taxon>Chitinophaga</taxon>
    </lineage>
</organism>
<keyword evidence="4 8" id="KW-0812">Transmembrane</keyword>
<evidence type="ECO:0000256" key="1">
    <source>
        <dbReference type="ARBA" id="ARBA00004571"/>
    </source>
</evidence>
<dbReference type="InterPro" id="IPR023996">
    <property type="entry name" value="TonB-dep_OMP_SusC/RagA"/>
</dbReference>
<keyword evidence="5 9" id="KW-0798">TonB box</keyword>
<keyword evidence="2 8" id="KW-0813">Transport</keyword>
<evidence type="ECO:0000256" key="10">
    <source>
        <dbReference type="SAM" id="SignalP"/>
    </source>
</evidence>
<comment type="subcellular location">
    <subcellularLocation>
        <location evidence="1 8">Cell outer membrane</location>
        <topology evidence="1 8">Multi-pass membrane protein</topology>
    </subcellularLocation>
</comment>
<evidence type="ECO:0000256" key="2">
    <source>
        <dbReference type="ARBA" id="ARBA00022448"/>
    </source>
</evidence>
<dbReference type="SUPFAM" id="SSF56935">
    <property type="entry name" value="Porins"/>
    <property type="match status" value="1"/>
</dbReference>
<comment type="similarity">
    <text evidence="8 9">Belongs to the TonB-dependent receptor family.</text>
</comment>
<keyword evidence="6 8" id="KW-0472">Membrane</keyword>
<feature type="signal peptide" evidence="10">
    <location>
        <begin position="1"/>
        <end position="30"/>
    </location>
</feature>
<keyword evidence="10" id="KW-0732">Signal</keyword>
<dbReference type="NCBIfam" id="TIGR04056">
    <property type="entry name" value="OMP_RagA_SusC"/>
    <property type="match status" value="1"/>
</dbReference>
<evidence type="ECO:0000256" key="9">
    <source>
        <dbReference type="RuleBase" id="RU003357"/>
    </source>
</evidence>
<comment type="caution">
    <text evidence="13">The sequence shown here is derived from an EMBL/GenBank/DDBJ whole genome shotgun (WGS) entry which is preliminary data.</text>
</comment>
<dbReference type="Pfam" id="PF13715">
    <property type="entry name" value="CarbopepD_reg_2"/>
    <property type="match status" value="1"/>
</dbReference>
<evidence type="ECO:0000256" key="3">
    <source>
        <dbReference type="ARBA" id="ARBA00022452"/>
    </source>
</evidence>
<dbReference type="InterPro" id="IPR000531">
    <property type="entry name" value="Beta-barrel_TonB"/>
</dbReference>
<proteinExistence type="inferred from homology"/>
<feature type="chain" id="PRO_5021793104" evidence="10">
    <location>
        <begin position="31"/>
        <end position="1137"/>
    </location>
</feature>
<dbReference type="Pfam" id="PF07715">
    <property type="entry name" value="Plug"/>
    <property type="match status" value="1"/>
</dbReference>
<dbReference type="RefSeq" id="WP_158642735.1">
    <property type="nucleotide sequence ID" value="NZ_BAAAFY010000002.1"/>
</dbReference>
<evidence type="ECO:0000256" key="7">
    <source>
        <dbReference type="ARBA" id="ARBA00023237"/>
    </source>
</evidence>
<dbReference type="Pfam" id="PF00593">
    <property type="entry name" value="TonB_dep_Rec_b-barrel"/>
    <property type="match status" value="1"/>
</dbReference>
<accession>A0A562STM2</accession>
<dbReference type="PROSITE" id="PS52016">
    <property type="entry name" value="TONB_DEPENDENT_REC_3"/>
    <property type="match status" value="1"/>
</dbReference>
<dbReference type="AlphaFoldDB" id="A0A562STM2"/>
<dbReference type="InterPro" id="IPR036942">
    <property type="entry name" value="Beta-barrel_TonB_sf"/>
</dbReference>
<feature type="domain" description="TonB-dependent receptor-like beta-barrel" evidence="11">
    <location>
        <begin position="543"/>
        <end position="1102"/>
    </location>
</feature>
<protein>
    <submittedName>
        <fullName evidence="13">TonB-linked SusC/RagA family outer membrane protein</fullName>
    </submittedName>
</protein>
<evidence type="ECO:0000313" key="13">
    <source>
        <dbReference type="EMBL" id="TWI84374.1"/>
    </source>
</evidence>
<dbReference type="OrthoDB" id="9768177at2"/>
<evidence type="ECO:0000256" key="6">
    <source>
        <dbReference type="ARBA" id="ARBA00023136"/>
    </source>
</evidence>
<dbReference type="InterPro" id="IPR008969">
    <property type="entry name" value="CarboxyPept-like_regulatory"/>
</dbReference>
<keyword evidence="7 8" id="KW-0998">Cell outer membrane</keyword>
<gene>
    <name evidence="13" type="ORF">LX66_4741</name>
</gene>
<evidence type="ECO:0000256" key="4">
    <source>
        <dbReference type="ARBA" id="ARBA00022692"/>
    </source>
</evidence>
<evidence type="ECO:0000313" key="14">
    <source>
        <dbReference type="Proteomes" id="UP000316778"/>
    </source>
</evidence>
<dbReference type="Gene3D" id="2.60.40.1120">
    <property type="entry name" value="Carboxypeptidase-like, regulatory domain"/>
    <property type="match status" value="1"/>
</dbReference>
<dbReference type="InterPro" id="IPR012910">
    <property type="entry name" value="Plug_dom"/>
</dbReference>
<evidence type="ECO:0000256" key="8">
    <source>
        <dbReference type="PROSITE-ProRule" id="PRU01360"/>
    </source>
</evidence>
<dbReference type="EMBL" id="VLLG01000005">
    <property type="protein sequence ID" value="TWI84374.1"/>
    <property type="molecule type" value="Genomic_DNA"/>
</dbReference>
<dbReference type="InterPro" id="IPR039426">
    <property type="entry name" value="TonB-dep_rcpt-like"/>
</dbReference>
<dbReference type="GO" id="GO:0009279">
    <property type="term" value="C:cell outer membrane"/>
    <property type="evidence" value="ECO:0007669"/>
    <property type="project" value="UniProtKB-SubCell"/>
</dbReference>
<dbReference type="InterPro" id="IPR037066">
    <property type="entry name" value="Plug_dom_sf"/>
</dbReference>
<evidence type="ECO:0000256" key="5">
    <source>
        <dbReference type="ARBA" id="ARBA00023077"/>
    </source>
</evidence>
<dbReference type="Gene3D" id="2.170.130.10">
    <property type="entry name" value="TonB-dependent receptor, plug domain"/>
    <property type="match status" value="1"/>
</dbReference>
<dbReference type="InterPro" id="IPR023997">
    <property type="entry name" value="TonB-dep_OMP_SusC/RagA_CS"/>
</dbReference>
<keyword evidence="14" id="KW-1185">Reference proteome</keyword>
<evidence type="ECO:0000259" key="12">
    <source>
        <dbReference type="Pfam" id="PF07715"/>
    </source>
</evidence>
<sequence length="1137" mass="125889">MTKILAHQACFRLVATSILFCLCLCHFSNAQTFAKNQDDNNGSKTVSISVRETSINEVLKIIKRLTGLSPFMTGQTVDDLKEKVSLDVRNERVDHILQQLLGSRGYTFQFNDNVIIIRKREPHSPVKKNQTDSSINTTTISGKVTDAAGTPLIGATIVVKGTNDGTVTDNEGNFTLPNVNKNATMLIRSVGYETREIAVKGQRIMVQLNVVVSDLDETVVIAYGTTTRRYSTGNVSTIKAKDIERQPVSNPLLALQGRVPGVIIEQSTGLPGSGVAVRIQGATSLRKNGDPLYVIDGVPYTSRTLYTLSLIQGTSGDNGQDFGNVPAGAGNPLSFINPADIESIDVLKDADATAIYGSRAANGAILITTKKGKTGKTQVNFDVQHGWGVVPKKLKLLNTSQYLDLRKEAYKNAGLTVPDATTPSDQSNADLTYYDQNRYTDWQEVLIGNTAEYTKANASVSGGNANTQFLMGVGYQKETTVFPGDLADRKGSLHFNVSHSSSNQRFKVTLSGNYMLDDNRLIGTDLTDIAITLAPNAPELYHSDGSLNWALLPNGDASWRNPLAYLQQRYKNKTNNLIFNNTISYQILPGLDVRNSFGYTNLRSDEILTAPLSMHPPQNRPYSQNQSTFSTGMISTWIAEPQLNYKKILKRASIDVLIGATFQQNTTSYSSITGMGYSSELLLEDITSAANLQTFNGASVYKYNAFFGRLHYSWDNRFLLTLSGRRDGSSRFGRENLFHNFGSIAGAWIFSEENFFKKQQVLSFGKLKASYGTTGNDGIGDYQFLNRYNAVSAVLPYQGITGLQPTELSNPYLQWEETRKLSLGIDLGFLNDRILFAANYFRNRSSNQLVSYGLPAVTGYTSIQQNLDAVIQNTGWELSFSTENIKAGRFRWNSNINLTIPRNKLVSYPGLETSSYKYDYTIGHSTNIRKRYKYLGVDPETGLYQIADKEGKIISGIAGTLDDRVLSIDLNPEYYGGVQNTFSYGSIEMDFLFQFAKQMGQYNPFGRSRPGTFYGANNIGNQPVEVLERWKEPGDIANVQKVRTTWPREMSTSYTNASNSDAAFMDASFIRLKNLSISWTLPNSWQQKVSMNGARFFLQGQNILTITKYKGLDPETRTSSLAVPALRVITVGFRTSF</sequence>
<name>A0A562STM2_CHIJA</name>
<keyword evidence="3 8" id="KW-1134">Transmembrane beta strand</keyword>
<dbReference type="Proteomes" id="UP000316778">
    <property type="component" value="Unassembled WGS sequence"/>
</dbReference>
<dbReference type="NCBIfam" id="TIGR04057">
    <property type="entry name" value="SusC_RagA_signa"/>
    <property type="match status" value="1"/>
</dbReference>
<dbReference type="Gene3D" id="2.40.170.20">
    <property type="entry name" value="TonB-dependent receptor, beta-barrel domain"/>
    <property type="match status" value="1"/>
</dbReference>
<feature type="domain" description="TonB-dependent receptor plug" evidence="12">
    <location>
        <begin position="229"/>
        <end position="364"/>
    </location>
</feature>
<evidence type="ECO:0000259" key="11">
    <source>
        <dbReference type="Pfam" id="PF00593"/>
    </source>
</evidence>